<dbReference type="EMBL" id="CAJJDM010000061">
    <property type="protein sequence ID" value="CAD8078364.1"/>
    <property type="molecule type" value="Genomic_DNA"/>
</dbReference>
<protein>
    <submittedName>
        <fullName evidence="3">Uncharacterized protein</fullName>
    </submittedName>
</protein>
<dbReference type="OMA" id="DQVEMIY"/>
<evidence type="ECO:0000256" key="1">
    <source>
        <dbReference type="SAM" id="Coils"/>
    </source>
</evidence>
<organism evidence="3 4">
    <name type="scientific">Paramecium primaurelia</name>
    <dbReference type="NCBI Taxonomy" id="5886"/>
    <lineage>
        <taxon>Eukaryota</taxon>
        <taxon>Sar</taxon>
        <taxon>Alveolata</taxon>
        <taxon>Ciliophora</taxon>
        <taxon>Intramacronucleata</taxon>
        <taxon>Oligohymenophorea</taxon>
        <taxon>Peniculida</taxon>
        <taxon>Parameciidae</taxon>
        <taxon>Paramecium</taxon>
    </lineage>
</organism>
<sequence length="595" mass="69582">MDQVEMIYEEEQSPLHIKRELDINIPYRVSFPSCNIQQQKDTPKTAIRNIEHLEPEEQEIPTETTPKTQIDVSSPRVPFLTHSQIMGMNQDDDDMLYSKSVFNNPLSEIPEEQTPSQLQNHSKPSSQDFNLDNMSMVNSQQLKFSKKSLEKDLIVRLELENSRQKEEYKEQIAVMDAKIKELEKENFILKKKCNQEKVKQIELQLETEYKITTLNEQLYDQEDFYKKQIVSLKNDLNNAKFQITMLKSQSQQQEQQLQHQSQLSKSQITFQQPYIYQQQQIKQPYHVSLSQSFTEMNVKNQKEVYLSQTQYDSVQFKIGQILRLIDQQVDLNKKDLFDLIQILQNKIKQILNMDEEEKMDEHRTLITSLKAELGEIKLLRTQLSKIYQDYEQQMNKKTVDSSVDSKINELNLQILGIKQEKLELNELTTKLQNQLASKDQIINELQSKLNNLSQTDTLRKQSQFVRSLQTNSMIDLKIIKESLKQRQEGIKKTFKSQNSPQSRSHNPSPTLKFLNSPKNSNNGSNAMKKQSQQDTRQQFYNKTSEFSVDNSSSHQATNHNNNSSHQNSEIIQKLVEQFKGNSALAQRISSYSKKN</sequence>
<feature type="coiled-coil region" evidence="1">
    <location>
        <begin position="154"/>
        <end position="256"/>
    </location>
</feature>
<feature type="compositionally biased region" description="Low complexity" evidence="2">
    <location>
        <begin position="550"/>
        <end position="568"/>
    </location>
</feature>
<dbReference type="AlphaFoldDB" id="A0A8S1MTV6"/>
<reference evidence="3" key="1">
    <citation type="submission" date="2021-01" db="EMBL/GenBank/DDBJ databases">
        <authorList>
            <consortium name="Genoscope - CEA"/>
            <person name="William W."/>
        </authorList>
    </citation>
    <scope>NUCLEOTIDE SEQUENCE</scope>
</reference>
<gene>
    <name evidence="3" type="ORF">PPRIM_AZ9-3.1.T0600010</name>
</gene>
<keyword evidence="1" id="KW-0175">Coiled coil</keyword>
<keyword evidence="4" id="KW-1185">Reference proteome</keyword>
<comment type="caution">
    <text evidence="3">The sequence shown here is derived from an EMBL/GenBank/DDBJ whole genome shotgun (WGS) entry which is preliminary data.</text>
</comment>
<evidence type="ECO:0000313" key="4">
    <source>
        <dbReference type="Proteomes" id="UP000688137"/>
    </source>
</evidence>
<proteinExistence type="predicted"/>
<feature type="compositionally biased region" description="Polar residues" evidence="2">
    <location>
        <begin position="495"/>
        <end position="509"/>
    </location>
</feature>
<feature type="region of interest" description="Disordered" evidence="2">
    <location>
        <begin position="488"/>
        <end position="570"/>
    </location>
</feature>
<feature type="compositionally biased region" description="Polar residues" evidence="2">
    <location>
        <begin position="516"/>
        <end position="549"/>
    </location>
</feature>
<dbReference type="Proteomes" id="UP000688137">
    <property type="component" value="Unassembled WGS sequence"/>
</dbReference>
<feature type="compositionally biased region" description="Polar residues" evidence="2">
    <location>
        <begin position="113"/>
        <end position="127"/>
    </location>
</feature>
<accession>A0A8S1MTV6</accession>
<feature type="coiled-coil region" evidence="1">
    <location>
        <begin position="407"/>
        <end position="455"/>
    </location>
</feature>
<evidence type="ECO:0000313" key="3">
    <source>
        <dbReference type="EMBL" id="CAD8078364.1"/>
    </source>
</evidence>
<name>A0A8S1MTV6_PARPR</name>
<feature type="region of interest" description="Disordered" evidence="2">
    <location>
        <begin position="106"/>
        <end position="127"/>
    </location>
</feature>
<evidence type="ECO:0000256" key="2">
    <source>
        <dbReference type="SAM" id="MobiDB-lite"/>
    </source>
</evidence>